<comment type="caution">
    <text evidence="5">The sequence shown here is derived from an EMBL/GenBank/DDBJ whole genome shotgun (WGS) entry which is preliminary data.</text>
</comment>
<keyword evidence="2" id="KW-0479">Metal-binding</keyword>
<dbReference type="SUPFAM" id="SSF56784">
    <property type="entry name" value="HAD-like"/>
    <property type="match status" value="1"/>
</dbReference>
<dbReference type="Gene3D" id="3.40.50.1000">
    <property type="entry name" value="HAD superfamily/HAD-like"/>
    <property type="match status" value="1"/>
</dbReference>
<evidence type="ECO:0000256" key="2">
    <source>
        <dbReference type="ARBA" id="ARBA00022723"/>
    </source>
</evidence>
<dbReference type="PRINTS" id="PR00413">
    <property type="entry name" value="HADHALOGNASE"/>
</dbReference>
<dbReference type="PANTHER" id="PTHR46470:SF2">
    <property type="entry name" value="GLYCERALDEHYDE 3-PHOSPHATE PHOSPHATASE"/>
    <property type="match status" value="1"/>
</dbReference>
<dbReference type="Pfam" id="PF13419">
    <property type="entry name" value="HAD_2"/>
    <property type="match status" value="1"/>
</dbReference>
<keyword evidence="4" id="KW-0460">Magnesium</keyword>
<name>A0ABS6JW27_9BACI</name>
<dbReference type="SFLD" id="SFLDS00003">
    <property type="entry name" value="Haloacid_Dehalogenase"/>
    <property type="match status" value="1"/>
</dbReference>
<dbReference type="GO" id="GO:0016787">
    <property type="term" value="F:hydrolase activity"/>
    <property type="evidence" value="ECO:0007669"/>
    <property type="project" value="UniProtKB-KW"/>
</dbReference>
<evidence type="ECO:0000313" key="5">
    <source>
        <dbReference type="EMBL" id="MBU9722801.1"/>
    </source>
</evidence>
<dbReference type="NCBIfam" id="TIGR01549">
    <property type="entry name" value="HAD-SF-IA-v1"/>
    <property type="match status" value="1"/>
</dbReference>
<dbReference type="InterPro" id="IPR023214">
    <property type="entry name" value="HAD_sf"/>
</dbReference>
<evidence type="ECO:0000256" key="3">
    <source>
        <dbReference type="ARBA" id="ARBA00022801"/>
    </source>
</evidence>
<keyword evidence="6" id="KW-1185">Reference proteome</keyword>
<organism evidence="5 6">
    <name type="scientific">Evansella alkalicola</name>
    <dbReference type="NCBI Taxonomy" id="745819"/>
    <lineage>
        <taxon>Bacteria</taxon>
        <taxon>Bacillati</taxon>
        <taxon>Bacillota</taxon>
        <taxon>Bacilli</taxon>
        <taxon>Bacillales</taxon>
        <taxon>Bacillaceae</taxon>
        <taxon>Evansella</taxon>
    </lineage>
</organism>
<evidence type="ECO:0000313" key="6">
    <source>
        <dbReference type="Proteomes" id="UP000790580"/>
    </source>
</evidence>
<dbReference type="NCBIfam" id="TIGR01662">
    <property type="entry name" value="HAD-SF-IIIA"/>
    <property type="match status" value="1"/>
</dbReference>
<accession>A0ABS6JW27</accession>
<dbReference type="PANTHER" id="PTHR46470">
    <property type="entry name" value="N-ACYLNEURAMINATE-9-PHOSPHATASE"/>
    <property type="match status" value="1"/>
</dbReference>
<dbReference type="SFLD" id="SFLDG01135">
    <property type="entry name" value="C1.5.6:_HAD__Beta-PGM__Phospha"/>
    <property type="match status" value="1"/>
</dbReference>
<dbReference type="Proteomes" id="UP000790580">
    <property type="component" value="Unassembled WGS sequence"/>
</dbReference>
<dbReference type="RefSeq" id="WP_088077620.1">
    <property type="nucleotide sequence ID" value="NZ_JAHQCR010000062.1"/>
</dbReference>
<protein>
    <submittedName>
        <fullName evidence="5">HAD family hydrolase</fullName>
    </submittedName>
</protein>
<dbReference type="InterPro" id="IPR051400">
    <property type="entry name" value="HAD-like_hydrolase"/>
</dbReference>
<dbReference type="Gene3D" id="1.10.150.520">
    <property type="match status" value="1"/>
</dbReference>
<proteinExistence type="predicted"/>
<reference evidence="5 6" key="1">
    <citation type="submission" date="2021-06" db="EMBL/GenBank/DDBJ databases">
        <title>Bacillus sp. RD4P76, an endophyte from a halophyte.</title>
        <authorList>
            <person name="Sun J.-Q."/>
        </authorList>
    </citation>
    <scope>NUCLEOTIDE SEQUENCE [LARGE SCALE GENOMIC DNA]</scope>
    <source>
        <strain evidence="5 6">JCM 17098</strain>
    </source>
</reference>
<evidence type="ECO:0000256" key="1">
    <source>
        <dbReference type="ARBA" id="ARBA00001946"/>
    </source>
</evidence>
<dbReference type="InterPro" id="IPR041492">
    <property type="entry name" value="HAD_2"/>
</dbReference>
<dbReference type="InterPro" id="IPR036412">
    <property type="entry name" value="HAD-like_sf"/>
</dbReference>
<dbReference type="EMBL" id="JAHQCR010000062">
    <property type="protein sequence ID" value="MBU9722801.1"/>
    <property type="molecule type" value="Genomic_DNA"/>
</dbReference>
<comment type="cofactor">
    <cofactor evidence="1">
        <name>Mg(2+)</name>
        <dbReference type="ChEBI" id="CHEBI:18420"/>
    </cofactor>
</comment>
<keyword evidence="3 5" id="KW-0378">Hydrolase</keyword>
<sequence>MMKAAIFDLDGTLLNRDASVKDFINRQHDRLSEQLRHVDKDRYISRFIELDQRGYVWKDSVYQQLVQEFEINEVTWQELLDDYKSEFKNHCIPFENLTSMLEKLKQHNFQLGMITNGYGQFQMDNIEALNIKKYFDAILISELEQIKKPNPQIFKRALERLEVSAEESIFVGDHPENDVKAAKNVGMIGVWKRDHQWNEEEVHADYIISDLGEVPLFIERA</sequence>
<evidence type="ECO:0000256" key="4">
    <source>
        <dbReference type="ARBA" id="ARBA00022842"/>
    </source>
</evidence>
<dbReference type="SFLD" id="SFLDG01129">
    <property type="entry name" value="C1.5:_HAD__Beta-PGM__Phosphata"/>
    <property type="match status" value="1"/>
</dbReference>
<dbReference type="InterPro" id="IPR006549">
    <property type="entry name" value="HAD-SF_hydro_IIIA"/>
</dbReference>
<dbReference type="NCBIfam" id="TIGR01509">
    <property type="entry name" value="HAD-SF-IA-v3"/>
    <property type="match status" value="1"/>
</dbReference>
<dbReference type="InterPro" id="IPR006439">
    <property type="entry name" value="HAD-SF_hydro_IA"/>
</dbReference>
<dbReference type="PROSITE" id="PS01228">
    <property type="entry name" value="COF_1"/>
    <property type="match status" value="1"/>
</dbReference>
<gene>
    <name evidence="5" type="ORF">KS407_15400</name>
</gene>